<reference evidence="1" key="1">
    <citation type="journal article" date="2005" name="Proc. Natl. Acad. Sci. U.S.A.">
        <title>The psychrophilic lifestyle as revealed by the genome sequence of Colwellia psychrerythraea 34H through genomic and proteomic analyses.</title>
        <authorList>
            <person name="Methe B.A."/>
            <person name="Nelson K.E."/>
            <person name="Deming J.W."/>
            <person name="Momen B."/>
            <person name="Melamud E."/>
            <person name="Zhang X."/>
            <person name="Moult J."/>
            <person name="Madupu R."/>
            <person name="Nelson W.C."/>
            <person name="Dodson R.J."/>
            <person name="Brinkac L.M."/>
            <person name="Daugherty S.C."/>
            <person name="Durkin A.S."/>
            <person name="DeBoy R.T."/>
            <person name="Kolonay J.F."/>
            <person name="Sullivan S.A."/>
            <person name="Zhou L."/>
            <person name="Davidsen T.M."/>
            <person name="Wu M."/>
            <person name="Huston A.L."/>
            <person name="Lewis M."/>
            <person name="Weaver B."/>
            <person name="Weidman J.F."/>
            <person name="Khouri H."/>
            <person name="Utterback T.R."/>
            <person name="Feldblyum T.V."/>
            <person name="Fraser C.M."/>
        </authorList>
    </citation>
    <scope>NUCLEOTIDE SEQUENCE [LARGE SCALE GENOMIC DNA]</scope>
    <source>
        <strain evidence="1">34H</strain>
    </source>
</reference>
<gene>
    <name evidence="1" type="ordered locus">CPS_1825</name>
</gene>
<proteinExistence type="predicted"/>
<name>Q484G0_COLP3</name>
<organism evidence="1 2">
    <name type="scientific">Colwellia psychrerythraea (strain 34H / ATCC BAA-681)</name>
    <name type="common">Vibrio psychroerythus</name>
    <dbReference type="NCBI Taxonomy" id="167879"/>
    <lineage>
        <taxon>Bacteria</taxon>
        <taxon>Pseudomonadati</taxon>
        <taxon>Pseudomonadota</taxon>
        <taxon>Gammaproteobacteria</taxon>
        <taxon>Alteromonadales</taxon>
        <taxon>Colwelliaceae</taxon>
        <taxon>Colwellia</taxon>
    </lineage>
</organism>
<sequence>MRMYWCYLLLYWQITSFNFQSLSQTNTAKEFGD</sequence>
<dbReference type="AlphaFoldDB" id="Q484G0"/>
<dbReference type="Proteomes" id="UP000000547">
    <property type="component" value="Chromosome"/>
</dbReference>
<accession>Q484G0</accession>
<dbReference type="EMBL" id="CP000083">
    <property type="protein sequence ID" value="AAZ26487.1"/>
    <property type="molecule type" value="Genomic_DNA"/>
</dbReference>
<dbReference type="STRING" id="167879.CPS_1825"/>
<protein>
    <submittedName>
        <fullName evidence="1">Uncharacterized protein</fullName>
    </submittedName>
</protein>
<evidence type="ECO:0000313" key="2">
    <source>
        <dbReference type="Proteomes" id="UP000000547"/>
    </source>
</evidence>
<dbReference type="HOGENOM" id="CLU_3381355_0_0_6"/>
<dbReference type="KEGG" id="cps:CPS_1825"/>
<evidence type="ECO:0000313" key="1">
    <source>
        <dbReference type="EMBL" id="AAZ26487.1"/>
    </source>
</evidence>